<organism evidence="1 2">
    <name type="scientific">Staphylococcus cohnii</name>
    <dbReference type="NCBI Taxonomy" id="29382"/>
    <lineage>
        <taxon>Bacteria</taxon>
        <taxon>Bacillati</taxon>
        <taxon>Bacillota</taxon>
        <taxon>Bacilli</taxon>
        <taxon>Bacillales</taxon>
        <taxon>Staphylococcaceae</taxon>
        <taxon>Staphylococcus</taxon>
        <taxon>Staphylococcus cohnii species complex</taxon>
    </lineage>
</organism>
<dbReference type="EMBL" id="JAROYR010000006">
    <property type="protein sequence ID" value="MDH5157835.1"/>
    <property type="molecule type" value="Genomic_DNA"/>
</dbReference>
<protein>
    <submittedName>
        <fullName evidence="1">Uncharacterized protein</fullName>
    </submittedName>
</protein>
<comment type="caution">
    <text evidence="1">The sequence shown here is derived from an EMBL/GenBank/DDBJ whole genome shotgun (WGS) entry which is preliminary data.</text>
</comment>
<evidence type="ECO:0000313" key="2">
    <source>
        <dbReference type="Proteomes" id="UP001159200"/>
    </source>
</evidence>
<name>A0ABT6IZB4_9STAP</name>
<sequence length="166" mass="20184">MENTQKQFERNIRDSLDSKSGWRKELFKIGGKVNLTYDDVYQFRSALRFNEKENNELKNSFDKMNNIMIKYCKSLTKENDIKFLEKNEKRNNLTEIQKEIIRLFVRYMLKDHWEKNQNDNYKIPKDIEDELIKYTLSQFIRLKTGNKNNYDKCCLVCLFRKANKLI</sequence>
<dbReference type="Proteomes" id="UP001159200">
    <property type="component" value="Unassembled WGS sequence"/>
</dbReference>
<reference evidence="1 2" key="1">
    <citation type="submission" date="2023-03" db="EMBL/GenBank/DDBJ databases">
        <title>Bacterial isolates from washroom surfaces on a university campus.</title>
        <authorList>
            <person name="Holman D.B."/>
            <person name="Gzyl K.E."/>
            <person name="Taheri A.E."/>
        </authorList>
    </citation>
    <scope>NUCLEOTIDE SEQUENCE [LARGE SCALE GENOMIC DNA]</scope>
    <source>
        <strain evidence="1 2">RD01</strain>
    </source>
</reference>
<accession>A0ABT6IZB4</accession>
<keyword evidence="2" id="KW-1185">Reference proteome</keyword>
<evidence type="ECO:0000313" key="1">
    <source>
        <dbReference type="EMBL" id="MDH5157835.1"/>
    </source>
</evidence>
<dbReference type="RefSeq" id="WP_280561396.1">
    <property type="nucleotide sequence ID" value="NZ_JAROYJ010000007.1"/>
</dbReference>
<proteinExistence type="predicted"/>
<gene>
    <name evidence="1" type="ORF">P5X59_05800</name>
</gene>